<reference evidence="2 3" key="1">
    <citation type="journal article" date="2019" name="Emerg. Microbes Infect.">
        <title>Comprehensive subspecies identification of 175 nontuberculous mycobacteria species based on 7547 genomic profiles.</title>
        <authorList>
            <person name="Matsumoto Y."/>
            <person name="Kinjo T."/>
            <person name="Motooka D."/>
            <person name="Nabeya D."/>
            <person name="Jung N."/>
            <person name="Uechi K."/>
            <person name="Horii T."/>
            <person name="Iida T."/>
            <person name="Fujita J."/>
            <person name="Nakamura S."/>
        </authorList>
    </citation>
    <scope>NUCLEOTIDE SEQUENCE [LARGE SCALE GENOMIC DNA]</scope>
    <source>
        <strain evidence="2 3">JCM 12603</strain>
    </source>
</reference>
<organism evidence="2 3">
    <name type="scientific">Mycolicibacterium poriferae</name>
    <dbReference type="NCBI Taxonomy" id="39694"/>
    <lineage>
        <taxon>Bacteria</taxon>
        <taxon>Bacillati</taxon>
        <taxon>Actinomycetota</taxon>
        <taxon>Actinomycetes</taxon>
        <taxon>Mycobacteriales</taxon>
        <taxon>Mycobacteriaceae</taxon>
        <taxon>Mycolicibacterium</taxon>
    </lineage>
</organism>
<dbReference type="KEGG" id="mpof:MPOR_41730"/>
<protein>
    <submittedName>
        <fullName evidence="2">Uncharacterized protein</fullName>
    </submittedName>
</protein>
<feature type="transmembrane region" description="Helical" evidence="1">
    <location>
        <begin position="9"/>
        <end position="28"/>
    </location>
</feature>
<keyword evidence="1" id="KW-1133">Transmembrane helix</keyword>
<sequence>MKPESKTEAIVLCVISAIAMVLIVLQLAHNNWSVDLWVVVLFGVGALPWFYRVLESVDFPGGGGLKLREVKQEQARQAEEIQALQFLTANFLRDEQKQVLRKFGEDGPVRLEDGEDGEKLITAANALIKAGLIGKRPAADTDEGQEKSHRENDLKIVAEITEAGRDYLALLERLPTK</sequence>
<evidence type="ECO:0000256" key="1">
    <source>
        <dbReference type="SAM" id="Phobius"/>
    </source>
</evidence>
<accession>A0A6N4VHR8</accession>
<dbReference type="AlphaFoldDB" id="A0A6N4VHR8"/>
<proteinExistence type="predicted"/>
<gene>
    <name evidence="2" type="ORF">MPOR_41730</name>
</gene>
<dbReference type="RefSeq" id="WP_163677163.1">
    <property type="nucleotide sequence ID" value="NZ_AP022570.1"/>
</dbReference>
<dbReference type="Proteomes" id="UP000466785">
    <property type="component" value="Chromosome"/>
</dbReference>
<name>A0A6N4VHR8_9MYCO</name>
<evidence type="ECO:0000313" key="3">
    <source>
        <dbReference type="Proteomes" id="UP000466785"/>
    </source>
</evidence>
<feature type="transmembrane region" description="Helical" evidence="1">
    <location>
        <begin position="34"/>
        <end position="51"/>
    </location>
</feature>
<keyword evidence="3" id="KW-1185">Reference proteome</keyword>
<keyword evidence="1" id="KW-0472">Membrane</keyword>
<evidence type="ECO:0000313" key="2">
    <source>
        <dbReference type="EMBL" id="BBX53147.1"/>
    </source>
</evidence>
<dbReference type="EMBL" id="AP022570">
    <property type="protein sequence ID" value="BBX53147.1"/>
    <property type="molecule type" value="Genomic_DNA"/>
</dbReference>
<keyword evidence="1" id="KW-0812">Transmembrane</keyword>